<organism evidence="1 2">
    <name type="scientific">Termitidicoccus mucosus</name>
    <dbReference type="NCBI Taxonomy" id="1184151"/>
    <lineage>
        <taxon>Bacteria</taxon>
        <taxon>Pseudomonadati</taxon>
        <taxon>Verrucomicrobiota</taxon>
        <taxon>Opitutia</taxon>
        <taxon>Opitutales</taxon>
        <taxon>Opitutaceae</taxon>
        <taxon>Termitidicoccus</taxon>
    </lineage>
</organism>
<comment type="caution">
    <text evidence="1">The sequence shown here is derived from an EMBL/GenBank/DDBJ whole genome shotgun (WGS) entry which is preliminary data.</text>
</comment>
<name>A0A178IFH6_9BACT</name>
<dbReference type="Gene3D" id="2.40.160.10">
    <property type="entry name" value="Porin"/>
    <property type="match status" value="1"/>
</dbReference>
<evidence type="ECO:0000313" key="2">
    <source>
        <dbReference type="Proteomes" id="UP000078486"/>
    </source>
</evidence>
<accession>A0A178IFH6</accession>
<dbReference type="InterPro" id="IPR032638">
    <property type="entry name" value="Porin_5"/>
</dbReference>
<reference evidence="1 2" key="1">
    <citation type="submission" date="2016-01" db="EMBL/GenBank/DDBJ databases">
        <title>High potential of lignocellulose degradation of a new Verrucomicrobia species.</title>
        <authorList>
            <person name="Wang Y."/>
            <person name="Shi Y."/>
            <person name="Qiu Z."/>
            <person name="Liu S."/>
            <person name="Yang H."/>
        </authorList>
    </citation>
    <scope>NUCLEOTIDE SEQUENCE [LARGE SCALE GENOMIC DNA]</scope>
    <source>
        <strain evidence="1 2">TSB47</strain>
    </source>
</reference>
<gene>
    <name evidence="1" type="ORF">AW736_16710</name>
</gene>
<keyword evidence="2" id="KW-1185">Reference proteome</keyword>
<proteinExistence type="predicted"/>
<protein>
    <recommendedName>
        <fullName evidence="3">Porin domain-containing protein</fullName>
    </recommendedName>
</protein>
<dbReference type="STRING" id="1184151.AW736_16710"/>
<sequence>MVRPARLPVALTKHQDQMTSFRLLKKRLALLSLGALVVGAASTAPSVRAQDSGALLNVLVRKGILSDQEAENVRAELQHEALETSAGKWNLSSALNELKLSGDARARYEYRSGENGSTGDRQERNRFRYRFRLGLSGKLGDGWFFGTRLETGSGNRSTNVTAGDYSLSPFGKGGNNGIYLGQAYIGRTMGDFTFTVGRMANPLITSPMIWDDDINVEGLAEQWAHTSGNITYFVNLEQLVYDGVGTYNAFGSSSARSNTFLFGNQVGARLKLSGGATIQIAPTYYFYSNDGVGLTALTTPNNAIHRPVGVSVLDLPVEYSTTVRGFPLKIWGEFAMNLDADDRADAAGIPTADGEDIALQIGAALGATKVKGDWELRAFYQDVAAFALDTNLVDSDLFDSRTNMKGFGLAATYVLADGISVKITYAAADRKKDNLATYGAGDIGTANLTKYQLFQTDISVKF</sequence>
<dbReference type="Proteomes" id="UP000078486">
    <property type="component" value="Unassembled WGS sequence"/>
</dbReference>
<dbReference type="Pfam" id="PF16930">
    <property type="entry name" value="Porin_5"/>
    <property type="match status" value="2"/>
</dbReference>
<evidence type="ECO:0000313" key="1">
    <source>
        <dbReference type="EMBL" id="OAM88478.1"/>
    </source>
</evidence>
<dbReference type="EMBL" id="LRRQ01000127">
    <property type="protein sequence ID" value="OAM88478.1"/>
    <property type="molecule type" value="Genomic_DNA"/>
</dbReference>
<dbReference type="SUPFAM" id="SSF56935">
    <property type="entry name" value="Porins"/>
    <property type="match status" value="1"/>
</dbReference>
<dbReference type="AlphaFoldDB" id="A0A178IFH6"/>
<evidence type="ECO:0008006" key="3">
    <source>
        <dbReference type="Google" id="ProtNLM"/>
    </source>
</evidence>
<dbReference type="InterPro" id="IPR023614">
    <property type="entry name" value="Porin_dom_sf"/>
</dbReference>